<feature type="domain" description="MPN" evidence="2">
    <location>
        <begin position="4"/>
        <end position="135"/>
    </location>
</feature>
<proteinExistence type="inferred from homology"/>
<reference evidence="3 4" key="1">
    <citation type="submission" date="2016-07" db="EMBL/GenBank/DDBJ databases">
        <title>Pervasive Adenine N6-methylation of Active Genes in Fungi.</title>
        <authorList>
            <consortium name="DOE Joint Genome Institute"/>
            <person name="Mondo S.J."/>
            <person name="Dannebaum R.O."/>
            <person name="Kuo R.C."/>
            <person name="Labutti K."/>
            <person name="Haridas S."/>
            <person name="Kuo A."/>
            <person name="Salamov A."/>
            <person name="Ahrendt S.R."/>
            <person name="Lipzen A."/>
            <person name="Sullivan W."/>
            <person name="Andreopoulos W.B."/>
            <person name="Clum A."/>
            <person name="Lindquist E."/>
            <person name="Daum C."/>
            <person name="Ramamoorthy G.K."/>
            <person name="Gryganskyi A."/>
            <person name="Culley D."/>
            <person name="Magnuson J.K."/>
            <person name="James T.Y."/>
            <person name="O'Malley M.A."/>
            <person name="Stajich J.E."/>
            <person name="Spatafora J.W."/>
            <person name="Visel A."/>
            <person name="Grigoriev I.V."/>
        </authorList>
    </citation>
    <scope>NUCLEOTIDE SEQUENCE [LARGE SCALE GENOMIC DNA]</scope>
    <source>
        <strain evidence="3 4">62-1032</strain>
    </source>
</reference>
<dbReference type="InterPro" id="IPR037518">
    <property type="entry name" value="MPN"/>
</dbReference>
<protein>
    <recommendedName>
        <fullName evidence="2">MPN domain-containing protein</fullName>
    </recommendedName>
</protein>
<dbReference type="Pfam" id="PF03665">
    <property type="entry name" value="UPF0172"/>
    <property type="match status" value="1"/>
</dbReference>
<dbReference type="EMBL" id="MCGR01000039">
    <property type="protein sequence ID" value="ORY75053.1"/>
    <property type="molecule type" value="Genomic_DNA"/>
</dbReference>
<evidence type="ECO:0000259" key="2">
    <source>
        <dbReference type="PROSITE" id="PS50249"/>
    </source>
</evidence>
<dbReference type="PANTHER" id="PTHR12941:SF10">
    <property type="entry name" value="ER MEMBRANE PROTEIN COMPLEX SUBUNIT 8_9 HOMOLOG"/>
    <property type="match status" value="1"/>
</dbReference>
<dbReference type="OrthoDB" id="194468at2759"/>
<dbReference type="PANTHER" id="PTHR12941">
    <property type="entry name" value="ER MEMBRANE PROTEIN COMPLEX"/>
    <property type="match status" value="1"/>
</dbReference>
<evidence type="ECO:0000313" key="3">
    <source>
        <dbReference type="EMBL" id="ORY75053.1"/>
    </source>
</evidence>
<dbReference type="STRING" id="106004.A0A1Y2EU09"/>
<dbReference type="InParanoid" id="A0A1Y2EU09"/>
<dbReference type="AlphaFoldDB" id="A0A1Y2EU09"/>
<comment type="similarity">
    <text evidence="1">Belongs to the EMC8/EMC9 family.</text>
</comment>
<dbReference type="CDD" id="cd08060">
    <property type="entry name" value="MPN_UPF0172"/>
    <property type="match status" value="1"/>
</dbReference>
<evidence type="ECO:0000256" key="1">
    <source>
        <dbReference type="ARBA" id="ARBA00007461"/>
    </source>
</evidence>
<keyword evidence="4" id="KW-1185">Reference proteome</keyword>
<dbReference type="InterPro" id="IPR005366">
    <property type="entry name" value="EMC8/9"/>
</dbReference>
<dbReference type="Proteomes" id="UP000193467">
    <property type="component" value="Unassembled WGS sequence"/>
</dbReference>
<dbReference type="Gene3D" id="3.40.140.10">
    <property type="entry name" value="Cytidine Deaminase, domain 2"/>
    <property type="match status" value="1"/>
</dbReference>
<name>A0A1Y2EU09_9BASI</name>
<comment type="caution">
    <text evidence="3">The sequence shown here is derived from an EMBL/GenBank/DDBJ whole genome shotgun (WGS) entry which is preliminary data.</text>
</comment>
<evidence type="ECO:0000313" key="4">
    <source>
        <dbReference type="Proteomes" id="UP000193467"/>
    </source>
</evidence>
<dbReference type="GO" id="GO:0072546">
    <property type="term" value="C:EMC complex"/>
    <property type="evidence" value="ECO:0007669"/>
    <property type="project" value="InterPro"/>
</dbReference>
<gene>
    <name evidence="3" type="ORF">BCR35DRAFT_281011</name>
</gene>
<accession>A0A1Y2EU09</accession>
<dbReference type="PROSITE" id="PS50249">
    <property type="entry name" value="MPN"/>
    <property type="match status" value="1"/>
</dbReference>
<organism evidence="3 4">
    <name type="scientific">Leucosporidium creatinivorum</name>
    <dbReference type="NCBI Taxonomy" id="106004"/>
    <lineage>
        <taxon>Eukaryota</taxon>
        <taxon>Fungi</taxon>
        <taxon>Dikarya</taxon>
        <taxon>Basidiomycota</taxon>
        <taxon>Pucciniomycotina</taxon>
        <taxon>Microbotryomycetes</taxon>
        <taxon>Leucosporidiales</taxon>
        <taxon>Leucosporidium</taxon>
    </lineage>
</organism>
<sequence length="192" mass="20734">MTTYSISPLAYLKVILHAAKYPSSTCVGLLVGTLANNVVTVADAIPLLHHWTELSPMMEAGLQLAEAYTKTQGLVFVGLYVGNELLEDTSIPRAMAKVADALRKEFPQTLVLVLDNQKLATTEPALIPYLASAPTAWKATTLPSKNITLSDPSIAAKALDTVRTGRYAALGDFDEHLEDVTVDWLKNAKVVL</sequence>